<dbReference type="SUPFAM" id="SSF50447">
    <property type="entry name" value="Translation proteins"/>
    <property type="match status" value="1"/>
</dbReference>
<dbReference type="InterPro" id="IPR009000">
    <property type="entry name" value="Transl_B-barrel_sf"/>
</dbReference>
<dbReference type="PANTHER" id="PTHR33692:SF1">
    <property type="entry name" value="RIBOSOME MATURATION FACTOR RIMM"/>
    <property type="match status" value="1"/>
</dbReference>
<evidence type="ECO:0000256" key="1">
    <source>
        <dbReference type="ARBA" id="ARBA00022490"/>
    </source>
</evidence>
<keyword evidence="9" id="KW-1185">Reference proteome</keyword>
<reference evidence="8 9" key="1">
    <citation type="submission" date="2019-06" db="EMBL/GenBank/DDBJ databases">
        <title>Nitrosomonas stercoris KYUHI-S whole genome shotgun sequence.</title>
        <authorList>
            <person name="Nakagawa T."/>
            <person name="Tsuchiya Y."/>
            <person name="Takahashi R."/>
        </authorList>
    </citation>
    <scope>NUCLEOTIDE SEQUENCE [LARGE SCALE GENOMIC DNA]</scope>
    <source>
        <strain evidence="8 9">KYUHI-S</strain>
    </source>
</reference>
<dbReference type="GO" id="GO:0006364">
    <property type="term" value="P:rRNA processing"/>
    <property type="evidence" value="ECO:0007669"/>
    <property type="project" value="UniProtKB-UniRule"/>
</dbReference>
<dbReference type="InterPro" id="IPR002676">
    <property type="entry name" value="RimM_N"/>
</dbReference>
<dbReference type="AlphaFoldDB" id="A0A4Y1YLD7"/>
<dbReference type="KEGG" id="nst:Nstercoris_01216"/>
<evidence type="ECO:0000313" key="8">
    <source>
        <dbReference type="EMBL" id="BBL34962.1"/>
    </source>
</evidence>
<sequence>MVILGKITGPHGIRGQVKVFPFTECINGLMQYPKWWLSHNKKDWQIVHPTASSIHKNGLITALDEYQDRTAAAELKGLLIAIPRDQLPELSKNGEDGYYWTDLIGSNVINMRKEPLGSVINLFNTGANDVMQVQLSNGKETLIPFLEQQVIKQVDLELRQIVVDWELDY</sequence>
<dbReference type="InterPro" id="IPR056792">
    <property type="entry name" value="PRC_RimM"/>
</dbReference>
<dbReference type="InterPro" id="IPR011033">
    <property type="entry name" value="PRC_barrel-like_sf"/>
</dbReference>
<evidence type="ECO:0000256" key="5">
    <source>
        <dbReference type="HAMAP-Rule" id="MF_00014"/>
    </source>
</evidence>
<keyword evidence="3 5" id="KW-0698">rRNA processing</keyword>
<name>A0A4Y1YLD7_9PROT</name>
<evidence type="ECO:0000313" key="9">
    <source>
        <dbReference type="Proteomes" id="UP000316473"/>
    </source>
</evidence>
<protein>
    <recommendedName>
        <fullName evidence="5">Ribosome maturation factor RimM</fullName>
    </recommendedName>
</protein>
<dbReference type="Pfam" id="PF01782">
    <property type="entry name" value="RimM"/>
    <property type="match status" value="1"/>
</dbReference>
<comment type="subunit">
    <text evidence="5">Binds ribosomal protein uS19.</text>
</comment>
<feature type="domain" description="Ribosome maturation factor RimM PRC barrel" evidence="7">
    <location>
        <begin position="100"/>
        <end position="167"/>
    </location>
</feature>
<evidence type="ECO:0000256" key="2">
    <source>
        <dbReference type="ARBA" id="ARBA00022517"/>
    </source>
</evidence>
<dbReference type="SUPFAM" id="SSF50346">
    <property type="entry name" value="PRC-barrel domain"/>
    <property type="match status" value="1"/>
</dbReference>
<evidence type="ECO:0000259" key="6">
    <source>
        <dbReference type="Pfam" id="PF01782"/>
    </source>
</evidence>
<dbReference type="InterPro" id="IPR011961">
    <property type="entry name" value="RimM"/>
</dbReference>
<dbReference type="PANTHER" id="PTHR33692">
    <property type="entry name" value="RIBOSOME MATURATION FACTOR RIMM"/>
    <property type="match status" value="1"/>
</dbReference>
<dbReference type="Gene3D" id="2.30.30.240">
    <property type="entry name" value="PRC-barrel domain"/>
    <property type="match status" value="1"/>
</dbReference>
<evidence type="ECO:0000259" key="7">
    <source>
        <dbReference type="Pfam" id="PF24986"/>
    </source>
</evidence>
<gene>
    <name evidence="5" type="primary">rimM</name>
    <name evidence="8" type="ORF">Nstercoris_01216</name>
</gene>
<comment type="function">
    <text evidence="5">An accessory protein needed during the final step in the assembly of 30S ribosomal subunit, possibly for assembly of the head region. Essential for efficient processing of 16S rRNA. May be needed both before and after RbfA during the maturation of 16S rRNA. It has affinity for free ribosomal 30S subunits but not for 70S ribosomes.</text>
</comment>
<dbReference type="GO" id="GO:0005840">
    <property type="term" value="C:ribosome"/>
    <property type="evidence" value="ECO:0007669"/>
    <property type="project" value="InterPro"/>
</dbReference>
<accession>A0A4Y1YLD7</accession>
<dbReference type="InterPro" id="IPR036976">
    <property type="entry name" value="RimM_N_sf"/>
</dbReference>
<dbReference type="GO" id="GO:0005737">
    <property type="term" value="C:cytoplasm"/>
    <property type="evidence" value="ECO:0007669"/>
    <property type="project" value="UniProtKB-SubCell"/>
</dbReference>
<keyword evidence="2 5" id="KW-0690">Ribosome biogenesis</keyword>
<proteinExistence type="inferred from homology"/>
<evidence type="ECO:0000256" key="4">
    <source>
        <dbReference type="ARBA" id="ARBA00023186"/>
    </source>
</evidence>
<dbReference type="GO" id="GO:0042274">
    <property type="term" value="P:ribosomal small subunit biogenesis"/>
    <property type="evidence" value="ECO:0007669"/>
    <property type="project" value="UniProtKB-UniRule"/>
</dbReference>
<comment type="domain">
    <text evidence="5">The PRC barrel domain binds ribosomal protein uS19.</text>
</comment>
<dbReference type="NCBIfam" id="TIGR02273">
    <property type="entry name" value="16S_RimM"/>
    <property type="match status" value="1"/>
</dbReference>
<feature type="domain" description="RimM N-terminal" evidence="6">
    <location>
        <begin position="4"/>
        <end position="86"/>
    </location>
</feature>
<dbReference type="GO" id="GO:0043022">
    <property type="term" value="F:ribosome binding"/>
    <property type="evidence" value="ECO:0007669"/>
    <property type="project" value="InterPro"/>
</dbReference>
<organism evidence="8 9">
    <name type="scientific">Nitrosomonas stercoris</name>
    <dbReference type="NCBI Taxonomy" id="1444684"/>
    <lineage>
        <taxon>Bacteria</taxon>
        <taxon>Pseudomonadati</taxon>
        <taxon>Pseudomonadota</taxon>
        <taxon>Betaproteobacteria</taxon>
        <taxon>Nitrosomonadales</taxon>
        <taxon>Nitrosomonadaceae</taxon>
        <taxon>Nitrosomonas</taxon>
    </lineage>
</organism>
<keyword evidence="1 5" id="KW-0963">Cytoplasm</keyword>
<dbReference type="Gene3D" id="2.40.30.60">
    <property type="entry name" value="RimM"/>
    <property type="match status" value="1"/>
</dbReference>
<keyword evidence="4 5" id="KW-0143">Chaperone</keyword>
<dbReference type="EMBL" id="AP019755">
    <property type="protein sequence ID" value="BBL34962.1"/>
    <property type="molecule type" value="Genomic_DNA"/>
</dbReference>
<comment type="subcellular location">
    <subcellularLocation>
        <location evidence="5">Cytoplasm</location>
    </subcellularLocation>
</comment>
<dbReference type="Proteomes" id="UP000316473">
    <property type="component" value="Chromosome"/>
</dbReference>
<evidence type="ECO:0000256" key="3">
    <source>
        <dbReference type="ARBA" id="ARBA00022552"/>
    </source>
</evidence>
<comment type="similarity">
    <text evidence="5">Belongs to the RimM family.</text>
</comment>
<dbReference type="Pfam" id="PF24986">
    <property type="entry name" value="PRC_RimM"/>
    <property type="match status" value="1"/>
</dbReference>
<dbReference type="HAMAP" id="MF_00014">
    <property type="entry name" value="Ribosome_mat_RimM"/>
    <property type="match status" value="1"/>
</dbReference>